<name>F4LML3_TREBD</name>
<dbReference type="RefSeq" id="WP_013758465.1">
    <property type="nucleotide sequence ID" value="NC_015500.1"/>
</dbReference>
<dbReference type="STRING" id="906968.Trebr_1336"/>
<evidence type="ECO:0000313" key="3">
    <source>
        <dbReference type="Proteomes" id="UP000006546"/>
    </source>
</evidence>
<organism evidence="2 3">
    <name type="scientific">Treponema brennaborense (strain DSM 12168 / CIP 105900 / DD5/3)</name>
    <dbReference type="NCBI Taxonomy" id="906968"/>
    <lineage>
        <taxon>Bacteria</taxon>
        <taxon>Pseudomonadati</taxon>
        <taxon>Spirochaetota</taxon>
        <taxon>Spirochaetia</taxon>
        <taxon>Spirochaetales</taxon>
        <taxon>Treponemataceae</taxon>
        <taxon>Treponema</taxon>
    </lineage>
</organism>
<feature type="transmembrane region" description="Helical" evidence="1">
    <location>
        <begin position="7"/>
        <end position="26"/>
    </location>
</feature>
<keyword evidence="1" id="KW-0812">Transmembrane</keyword>
<keyword evidence="1" id="KW-0472">Membrane</keyword>
<dbReference type="EMBL" id="CP002696">
    <property type="protein sequence ID" value="AEE16760.1"/>
    <property type="molecule type" value="Genomic_DNA"/>
</dbReference>
<protein>
    <submittedName>
        <fullName evidence="2">Uncharacterized protein</fullName>
    </submittedName>
</protein>
<keyword evidence="3" id="KW-1185">Reference proteome</keyword>
<feature type="transmembrane region" description="Helical" evidence="1">
    <location>
        <begin position="100"/>
        <end position="123"/>
    </location>
</feature>
<accession>F4LML3</accession>
<feature type="transmembrane region" description="Helical" evidence="1">
    <location>
        <begin position="32"/>
        <end position="48"/>
    </location>
</feature>
<proteinExistence type="predicted"/>
<evidence type="ECO:0000313" key="2">
    <source>
        <dbReference type="EMBL" id="AEE16760.1"/>
    </source>
</evidence>
<keyword evidence="1" id="KW-1133">Transmembrane helix</keyword>
<feature type="transmembrane region" description="Helical" evidence="1">
    <location>
        <begin position="166"/>
        <end position="189"/>
    </location>
</feature>
<feature type="transmembrane region" description="Helical" evidence="1">
    <location>
        <begin position="68"/>
        <end position="88"/>
    </location>
</feature>
<feature type="transmembrane region" description="Helical" evidence="1">
    <location>
        <begin position="135"/>
        <end position="154"/>
    </location>
</feature>
<evidence type="ECO:0000256" key="1">
    <source>
        <dbReference type="SAM" id="Phobius"/>
    </source>
</evidence>
<sequence length="208" mass="24851">MHLLKKINKETLFANLCAVMIVLSIIPYKKAFFITFGFCLLLSLILSIQKKEVMQFKSSTAIKGKDIYIANTLNWFFFIILLLIIKISGNIFKIQIPIEYLYIFLFLVLVRNISFLSPGFKIMKMRYPDNQKIRPFKILIINIFYFLFIWVLLLNEERKIFHSQQFLEMVCVFILFLYMVNMIPFVFIYKNKSLLLKILKLEIIKEKD</sequence>
<reference evidence="3" key="1">
    <citation type="submission" date="2011-04" db="EMBL/GenBank/DDBJ databases">
        <title>The complete genome of Treponema brennaborense DSM 12168.</title>
        <authorList>
            <person name="Lucas S."/>
            <person name="Han J."/>
            <person name="Lapidus A."/>
            <person name="Bruce D."/>
            <person name="Goodwin L."/>
            <person name="Pitluck S."/>
            <person name="Peters L."/>
            <person name="Kyrpides N."/>
            <person name="Mavromatis K."/>
            <person name="Ivanova N."/>
            <person name="Mikhailova N."/>
            <person name="Pagani I."/>
            <person name="Teshima H."/>
            <person name="Detter J.C."/>
            <person name="Tapia R."/>
            <person name="Han C."/>
            <person name="Land M."/>
            <person name="Hauser L."/>
            <person name="Markowitz V."/>
            <person name="Cheng J.-F."/>
            <person name="Hugenholtz P."/>
            <person name="Woyke T."/>
            <person name="Wu D."/>
            <person name="Gronow S."/>
            <person name="Wellnitz S."/>
            <person name="Brambilla E."/>
            <person name="Klenk H.-P."/>
            <person name="Eisen J.A."/>
        </authorList>
    </citation>
    <scope>NUCLEOTIDE SEQUENCE [LARGE SCALE GENOMIC DNA]</scope>
    <source>
        <strain evidence="3">DSM 12168 / CIP 105900 / DD5/3</strain>
    </source>
</reference>
<gene>
    <name evidence="2" type="ordered locus">Trebr_1336</name>
</gene>
<dbReference type="AlphaFoldDB" id="F4LML3"/>
<dbReference type="KEGG" id="tbe:Trebr_1336"/>
<dbReference type="Proteomes" id="UP000006546">
    <property type="component" value="Chromosome"/>
</dbReference>
<dbReference type="HOGENOM" id="CLU_1320385_0_0_12"/>